<evidence type="ECO:0000313" key="13">
    <source>
        <dbReference type="Proteomes" id="UP000578819"/>
    </source>
</evidence>
<evidence type="ECO:0000256" key="1">
    <source>
        <dbReference type="ARBA" id="ARBA00004496"/>
    </source>
</evidence>
<evidence type="ECO:0000256" key="11">
    <source>
        <dbReference type="PIRSR" id="PIRSR602481-1"/>
    </source>
</evidence>
<evidence type="ECO:0000256" key="9">
    <source>
        <dbReference type="ARBA" id="ARBA00023125"/>
    </source>
</evidence>
<feature type="binding site" evidence="11">
    <location>
        <position position="96"/>
    </location>
    <ligand>
        <name>Zn(2+)</name>
        <dbReference type="ChEBI" id="CHEBI:29105"/>
    </ligand>
</feature>
<feature type="binding site" evidence="11">
    <location>
        <position position="136"/>
    </location>
    <ligand>
        <name>Zn(2+)</name>
        <dbReference type="ChEBI" id="CHEBI:29105"/>
    </ligand>
</feature>
<dbReference type="GO" id="GO:1900376">
    <property type="term" value="P:regulation of secondary metabolite biosynthetic process"/>
    <property type="evidence" value="ECO:0007669"/>
    <property type="project" value="TreeGrafter"/>
</dbReference>
<evidence type="ECO:0000256" key="2">
    <source>
        <dbReference type="ARBA" id="ARBA00007957"/>
    </source>
</evidence>
<accession>A0A7W7ST57</accession>
<keyword evidence="10" id="KW-0804">Transcription</keyword>
<keyword evidence="5 11" id="KW-0479">Metal-binding</keyword>
<evidence type="ECO:0000256" key="5">
    <source>
        <dbReference type="ARBA" id="ARBA00022723"/>
    </source>
</evidence>
<feature type="binding site" evidence="11">
    <location>
        <position position="133"/>
    </location>
    <ligand>
        <name>Zn(2+)</name>
        <dbReference type="ChEBI" id="CHEBI:29105"/>
    </ligand>
</feature>
<dbReference type="GO" id="GO:0003700">
    <property type="term" value="F:DNA-binding transcription factor activity"/>
    <property type="evidence" value="ECO:0007669"/>
    <property type="project" value="InterPro"/>
</dbReference>
<protein>
    <submittedName>
        <fullName evidence="12">Fur family ferric uptake transcriptional regulator</fullName>
    </submittedName>
</protein>
<name>A0A7W7ST57_9ACTN</name>
<evidence type="ECO:0000256" key="7">
    <source>
        <dbReference type="ARBA" id="ARBA00023004"/>
    </source>
</evidence>
<dbReference type="InterPro" id="IPR002481">
    <property type="entry name" value="FUR"/>
</dbReference>
<dbReference type="Gene3D" id="3.30.1490.190">
    <property type="match status" value="1"/>
</dbReference>
<keyword evidence="3" id="KW-0963">Cytoplasm</keyword>
<keyword evidence="8" id="KW-0805">Transcription regulation</keyword>
<proteinExistence type="inferred from homology"/>
<dbReference type="RefSeq" id="WP_184536178.1">
    <property type="nucleotide sequence ID" value="NZ_JACHJW010000001.1"/>
</dbReference>
<dbReference type="GO" id="GO:0000976">
    <property type="term" value="F:transcription cis-regulatory region binding"/>
    <property type="evidence" value="ECO:0007669"/>
    <property type="project" value="TreeGrafter"/>
</dbReference>
<comment type="cofactor">
    <cofactor evidence="11">
        <name>Zn(2+)</name>
        <dbReference type="ChEBI" id="CHEBI:29105"/>
    </cofactor>
    <text evidence="11">Binds 1 zinc ion per subunit.</text>
</comment>
<organism evidence="12 13">
    <name type="scientific">Micromonospora polyrhachis</name>
    <dbReference type="NCBI Taxonomy" id="1282883"/>
    <lineage>
        <taxon>Bacteria</taxon>
        <taxon>Bacillati</taxon>
        <taxon>Actinomycetota</taxon>
        <taxon>Actinomycetes</taxon>
        <taxon>Micromonosporales</taxon>
        <taxon>Micromonosporaceae</taxon>
        <taxon>Micromonospora</taxon>
    </lineage>
</organism>
<dbReference type="Proteomes" id="UP000578819">
    <property type="component" value="Unassembled WGS sequence"/>
</dbReference>
<gene>
    <name evidence="12" type="ORF">FHR38_004131</name>
</gene>
<sequence>MPIESDAERLRAAGLRVTAGRLAVLAAIRGRPHLDAEAITRSARRQLGRLSAQAVYDTLHALTDAGLVRRFQPARGAARYELRVGGGHHHMVCRKCGSIRDVGRVVGPASCLAPERTHAFQVEEIEVTFWGHCPGCQEDQLSGGDE</sequence>
<comment type="similarity">
    <text evidence="2">Belongs to the Fur family.</text>
</comment>
<keyword evidence="6 11" id="KW-0862">Zinc</keyword>
<keyword evidence="9" id="KW-0238">DNA-binding</keyword>
<reference evidence="12 13" key="1">
    <citation type="submission" date="2020-08" db="EMBL/GenBank/DDBJ databases">
        <title>Sequencing the genomes of 1000 actinobacteria strains.</title>
        <authorList>
            <person name="Klenk H.-P."/>
        </authorList>
    </citation>
    <scope>NUCLEOTIDE SEQUENCE [LARGE SCALE GENOMIC DNA]</scope>
    <source>
        <strain evidence="12 13">DSM 45886</strain>
    </source>
</reference>
<dbReference type="AlphaFoldDB" id="A0A7W7ST57"/>
<dbReference type="CDD" id="cd07153">
    <property type="entry name" value="Fur_like"/>
    <property type="match status" value="1"/>
</dbReference>
<comment type="caution">
    <text evidence="12">The sequence shown here is derived from an EMBL/GenBank/DDBJ whole genome shotgun (WGS) entry which is preliminary data.</text>
</comment>
<evidence type="ECO:0000256" key="6">
    <source>
        <dbReference type="ARBA" id="ARBA00022833"/>
    </source>
</evidence>
<evidence type="ECO:0000256" key="4">
    <source>
        <dbReference type="ARBA" id="ARBA00022491"/>
    </source>
</evidence>
<dbReference type="GO" id="GO:0045892">
    <property type="term" value="P:negative regulation of DNA-templated transcription"/>
    <property type="evidence" value="ECO:0007669"/>
    <property type="project" value="TreeGrafter"/>
</dbReference>
<keyword evidence="4" id="KW-0678">Repressor</keyword>
<dbReference type="PANTHER" id="PTHR33202:SF18">
    <property type="entry name" value="TRANSCRIPTIONAL REGULATOR FURA"/>
    <property type="match status" value="1"/>
</dbReference>
<evidence type="ECO:0000256" key="3">
    <source>
        <dbReference type="ARBA" id="ARBA00022490"/>
    </source>
</evidence>
<dbReference type="GO" id="GO:0008270">
    <property type="term" value="F:zinc ion binding"/>
    <property type="evidence" value="ECO:0007669"/>
    <property type="project" value="TreeGrafter"/>
</dbReference>
<evidence type="ECO:0000313" key="12">
    <source>
        <dbReference type="EMBL" id="MBB4960398.1"/>
    </source>
</evidence>
<keyword evidence="13" id="KW-1185">Reference proteome</keyword>
<evidence type="ECO:0000256" key="10">
    <source>
        <dbReference type="ARBA" id="ARBA00023163"/>
    </source>
</evidence>
<feature type="binding site" evidence="11">
    <location>
        <position position="93"/>
    </location>
    <ligand>
        <name>Zn(2+)</name>
        <dbReference type="ChEBI" id="CHEBI:29105"/>
    </ligand>
</feature>
<keyword evidence="7" id="KW-0408">Iron</keyword>
<dbReference type="InterPro" id="IPR036388">
    <property type="entry name" value="WH-like_DNA-bd_sf"/>
</dbReference>
<evidence type="ECO:0000256" key="8">
    <source>
        <dbReference type="ARBA" id="ARBA00023015"/>
    </source>
</evidence>
<dbReference type="GO" id="GO:0005737">
    <property type="term" value="C:cytoplasm"/>
    <property type="evidence" value="ECO:0007669"/>
    <property type="project" value="UniProtKB-SubCell"/>
</dbReference>
<comment type="subcellular location">
    <subcellularLocation>
        <location evidence="1">Cytoplasm</location>
    </subcellularLocation>
</comment>
<dbReference type="EMBL" id="JACHJW010000001">
    <property type="protein sequence ID" value="MBB4960398.1"/>
    <property type="molecule type" value="Genomic_DNA"/>
</dbReference>
<dbReference type="Pfam" id="PF01475">
    <property type="entry name" value="FUR"/>
    <property type="match status" value="1"/>
</dbReference>
<dbReference type="SUPFAM" id="SSF46785">
    <property type="entry name" value="Winged helix' DNA-binding domain"/>
    <property type="match status" value="1"/>
</dbReference>
<dbReference type="InterPro" id="IPR036390">
    <property type="entry name" value="WH_DNA-bd_sf"/>
</dbReference>
<dbReference type="InterPro" id="IPR043135">
    <property type="entry name" value="Fur_C"/>
</dbReference>
<dbReference type="Gene3D" id="1.10.10.10">
    <property type="entry name" value="Winged helix-like DNA-binding domain superfamily/Winged helix DNA-binding domain"/>
    <property type="match status" value="1"/>
</dbReference>
<dbReference type="PANTHER" id="PTHR33202">
    <property type="entry name" value="ZINC UPTAKE REGULATION PROTEIN"/>
    <property type="match status" value="1"/>
</dbReference>